<dbReference type="GO" id="GO:0004386">
    <property type="term" value="F:helicase activity"/>
    <property type="evidence" value="ECO:0007669"/>
    <property type="project" value="UniProtKB-KW"/>
</dbReference>
<accession>A0A392PFH5</accession>
<name>A0A392PFH5_9FABA</name>
<evidence type="ECO:0000313" key="1">
    <source>
        <dbReference type="EMBL" id="MCI10848.1"/>
    </source>
</evidence>
<keyword evidence="1" id="KW-0347">Helicase</keyword>
<dbReference type="EMBL" id="LXQA010077869">
    <property type="protein sequence ID" value="MCI10848.1"/>
    <property type="molecule type" value="Genomic_DNA"/>
</dbReference>
<organism evidence="1 2">
    <name type="scientific">Trifolium medium</name>
    <dbReference type="NCBI Taxonomy" id="97028"/>
    <lineage>
        <taxon>Eukaryota</taxon>
        <taxon>Viridiplantae</taxon>
        <taxon>Streptophyta</taxon>
        <taxon>Embryophyta</taxon>
        <taxon>Tracheophyta</taxon>
        <taxon>Spermatophyta</taxon>
        <taxon>Magnoliopsida</taxon>
        <taxon>eudicotyledons</taxon>
        <taxon>Gunneridae</taxon>
        <taxon>Pentapetalae</taxon>
        <taxon>rosids</taxon>
        <taxon>fabids</taxon>
        <taxon>Fabales</taxon>
        <taxon>Fabaceae</taxon>
        <taxon>Papilionoideae</taxon>
        <taxon>50 kb inversion clade</taxon>
        <taxon>NPAAA clade</taxon>
        <taxon>Hologalegina</taxon>
        <taxon>IRL clade</taxon>
        <taxon>Trifolieae</taxon>
        <taxon>Trifolium</taxon>
    </lineage>
</organism>
<dbReference type="Proteomes" id="UP000265520">
    <property type="component" value="Unassembled WGS sequence"/>
</dbReference>
<reference evidence="1 2" key="1">
    <citation type="journal article" date="2018" name="Front. Plant Sci.">
        <title>Red Clover (Trifolium pratense) and Zigzag Clover (T. medium) - A Picture of Genomic Similarities and Differences.</title>
        <authorList>
            <person name="Dluhosova J."/>
            <person name="Istvanek J."/>
            <person name="Nedelnik J."/>
            <person name="Repkova J."/>
        </authorList>
    </citation>
    <scope>NUCLEOTIDE SEQUENCE [LARGE SCALE GENOMIC DNA]</scope>
    <source>
        <strain evidence="2">cv. 10/8</strain>
        <tissue evidence="1">Leaf</tissue>
    </source>
</reference>
<comment type="caution">
    <text evidence="1">The sequence shown here is derived from an EMBL/GenBank/DDBJ whole genome shotgun (WGS) entry which is preliminary data.</text>
</comment>
<proteinExistence type="predicted"/>
<protein>
    <submittedName>
        <fullName evidence="1">DEAD-box ATP-dependent RNA helicase</fullName>
    </submittedName>
</protein>
<sequence>MVEREGYAFYVQVVYEKLPEYCNHCQTIGHSVTVCHKIHPKSVATDACVKKHVLAKPSTKAVFVAKGTAQAQTTSVSGAEQVTPVPQGNANIDIVTSISVPQGKEARADPQGQQASADVIQVRQADDSLPIQSVPILEKVADFNMTDNQDNDIENSSAEFNDEDTIVVHEDTREEHQTEQDETEDHTLAEGNITVTRISLFLLNRCKNV</sequence>
<dbReference type="AlphaFoldDB" id="A0A392PFH5"/>
<evidence type="ECO:0000313" key="2">
    <source>
        <dbReference type="Proteomes" id="UP000265520"/>
    </source>
</evidence>
<keyword evidence="1" id="KW-0378">Hydrolase</keyword>
<keyword evidence="2" id="KW-1185">Reference proteome</keyword>
<keyword evidence="1" id="KW-0547">Nucleotide-binding</keyword>
<keyword evidence="1" id="KW-0067">ATP-binding</keyword>